<dbReference type="Pfam" id="PF03726">
    <property type="entry name" value="PNPase"/>
    <property type="match status" value="1"/>
</dbReference>
<feature type="binding site" evidence="9">
    <location>
        <position position="494"/>
    </location>
    <ligand>
        <name>Mg(2+)</name>
        <dbReference type="ChEBI" id="CHEBI:18420"/>
    </ligand>
</feature>
<feature type="domain" description="S1 motif" evidence="10">
    <location>
        <begin position="624"/>
        <end position="692"/>
    </location>
</feature>
<reference evidence="11 12" key="1">
    <citation type="submission" date="2019-03" db="EMBL/GenBank/DDBJ databases">
        <title>Genomic Encyclopedia of Type Strains, Phase IV (KMG-IV): sequencing the most valuable type-strain genomes for metagenomic binning, comparative biology and taxonomic classification.</title>
        <authorList>
            <person name="Goeker M."/>
        </authorList>
    </citation>
    <scope>NUCLEOTIDE SEQUENCE [LARGE SCALE GENOMIC DNA]</scope>
    <source>
        <strain evidence="11 12">DSM 25082</strain>
    </source>
</reference>
<dbReference type="InterPro" id="IPR012340">
    <property type="entry name" value="NA-bd_OB-fold"/>
</dbReference>
<dbReference type="InterPro" id="IPR001247">
    <property type="entry name" value="ExoRNase_PH_dom1"/>
</dbReference>
<dbReference type="PIRSF" id="PIRSF005499">
    <property type="entry name" value="PNPase"/>
    <property type="match status" value="1"/>
</dbReference>
<dbReference type="SMART" id="SM00322">
    <property type="entry name" value="KH"/>
    <property type="match status" value="1"/>
</dbReference>
<name>A0A4R6N3H7_9BURK</name>
<evidence type="ECO:0000256" key="7">
    <source>
        <dbReference type="ARBA" id="ARBA00022842"/>
    </source>
</evidence>
<dbReference type="SMART" id="SM00316">
    <property type="entry name" value="S1"/>
    <property type="match status" value="1"/>
</dbReference>
<dbReference type="PROSITE" id="PS50084">
    <property type="entry name" value="KH_TYPE_1"/>
    <property type="match status" value="1"/>
</dbReference>
<evidence type="ECO:0000256" key="5">
    <source>
        <dbReference type="ARBA" id="ARBA00022695"/>
    </source>
</evidence>
<dbReference type="GO" id="GO:0005829">
    <property type="term" value="C:cytosol"/>
    <property type="evidence" value="ECO:0007669"/>
    <property type="project" value="TreeGrafter"/>
</dbReference>
<dbReference type="SUPFAM" id="SSF46915">
    <property type="entry name" value="Polynucleotide phosphorylase/guanosine pentaphosphate synthase (PNPase/GPSI), domain 3"/>
    <property type="match status" value="1"/>
</dbReference>
<dbReference type="InterPro" id="IPR004087">
    <property type="entry name" value="KH_dom"/>
</dbReference>
<comment type="subcellular location">
    <subcellularLocation>
        <location evidence="1 9">Cytoplasm</location>
    </subcellularLocation>
</comment>
<proteinExistence type="inferred from homology"/>
<dbReference type="EC" id="2.7.7.8" evidence="9"/>
<dbReference type="InterPro" id="IPR027408">
    <property type="entry name" value="PNPase/RNase_PH_dom_sf"/>
</dbReference>
<dbReference type="InterPro" id="IPR015847">
    <property type="entry name" value="ExoRNase_PH_dom2"/>
</dbReference>
<organism evidence="11 12">
    <name type="scientific">Roseateles asaccharophilus</name>
    <dbReference type="NCBI Taxonomy" id="582607"/>
    <lineage>
        <taxon>Bacteria</taxon>
        <taxon>Pseudomonadati</taxon>
        <taxon>Pseudomonadota</taxon>
        <taxon>Betaproteobacteria</taxon>
        <taxon>Burkholderiales</taxon>
        <taxon>Sphaerotilaceae</taxon>
        <taxon>Roseateles</taxon>
    </lineage>
</organism>
<dbReference type="PROSITE" id="PS50126">
    <property type="entry name" value="S1"/>
    <property type="match status" value="1"/>
</dbReference>
<evidence type="ECO:0000313" key="12">
    <source>
        <dbReference type="Proteomes" id="UP000295357"/>
    </source>
</evidence>
<dbReference type="OrthoDB" id="9804305at2"/>
<dbReference type="GO" id="GO:0004654">
    <property type="term" value="F:polyribonucleotide nucleotidyltransferase activity"/>
    <property type="evidence" value="ECO:0007669"/>
    <property type="project" value="UniProtKB-UniRule"/>
</dbReference>
<comment type="similarity">
    <text evidence="2 9">Belongs to the polyribonucleotide nucleotidyltransferase family.</text>
</comment>
<dbReference type="SUPFAM" id="SSF54211">
    <property type="entry name" value="Ribosomal protein S5 domain 2-like"/>
    <property type="match status" value="2"/>
</dbReference>
<dbReference type="InterPro" id="IPR015848">
    <property type="entry name" value="PNPase_PH_RNA-bd_bac/org-type"/>
</dbReference>
<dbReference type="EMBL" id="SNXE01000004">
    <property type="protein sequence ID" value="TDP09700.1"/>
    <property type="molecule type" value="Genomic_DNA"/>
</dbReference>
<dbReference type="Proteomes" id="UP000295357">
    <property type="component" value="Unassembled WGS sequence"/>
</dbReference>
<evidence type="ECO:0000256" key="3">
    <source>
        <dbReference type="ARBA" id="ARBA00022490"/>
    </source>
</evidence>
<dbReference type="PANTHER" id="PTHR11252">
    <property type="entry name" value="POLYRIBONUCLEOTIDE NUCLEOTIDYLTRANSFERASE"/>
    <property type="match status" value="1"/>
</dbReference>
<dbReference type="GO" id="GO:0000175">
    <property type="term" value="F:3'-5'-RNA exonuclease activity"/>
    <property type="evidence" value="ECO:0007669"/>
    <property type="project" value="TreeGrafter"/>
</dbReference>
<dbReference type="Pfam" id="PF03725">
    <property type="entry name" value="RNase_PH_C"/>
    <property type="match status" value="1"/>
</dbReference>
<accession>A0A4R6N3H7</accession>
<dbReference type="Pfam" id="PF00575">
    <property type="entry name" value="S1"/>
    <property type="match status" value="1"/>
</dbReference>
<dbReference type="GO" id="GO:0000287">
    <property type="term" value="F:magnesium ion binding"/>
    <property type="evidence" value="ECO:0007669"/>
    <property type="project" value="UniProtKB-UniRule"/>
</dbReference>
<evidence type="ECO:0000259" key="10">
    <source>
        <dbReference type="PROSITE" id="PS50126"/>
    </source>
</evidence>
<dbReference type="GO" id="GO:0006402">
    <property type="term" value="P:mRNA catabolic process"/>
    <property type="evidence" value="ECO:0007669"/>
    <property type="project" value="UniProtKB-UniRule"/>
</dbReference>
<evidence type="ECO:0000313" key="11">
    <source>
        <dbReference type="EMBL" id="TDP09700.1"/>
    </source>
</evidence>
<dbReference type="GO" id="GO:0003723">
    <property type="term" value="F:RNA binding"/>
    <property type="evidence" value="ECO:0007669"/>
    <property type="project" value="UniProtKB-UniRule"/>
</dbReference>
<keyword evidence="7 9" id="KW-0460">Magnesium</keyword>
<dbReference type="FunFam" id="3.30.1370.10:FF:000001">
    <property type="entry name" value="Polyribonucleotide nucleotidyltransferase"/>
    <property type="match status" value="1"/>
</dbReference>
<dbReference type="Pfam" id="PF01138">
    <property type="entry name" value="RNase_PH"/>
    <property type="match status" value="2"/>
</dbReference>
<dbReference type="PANTHER" id="PTHR11252:SF0">
    <property type="entry name" value="POLYRIBONUCLEOTIDE NUCLEOTIDYLTRANSFERASE 1, MITOCHONDRIAL"/>
    <property type="match status" value="1"/>
</dbReference>
<dbReference type="AlphaFoldDB" id="A0A4R6N3H7"/>
<dbReference type="Pfam" id="PF00013">
    <property type="entry name" value="KH_1"/>
    <property type="match status" value="1"/>
</dbReference>
<dbReference type="InterPro" id="IPR020568">
    <property type="entry name" value="Ribosomal_Su5_D2-typ_SF"/>
</dbReference>
<dbReference type="CDD" id="cd04472">
    <property type="entry name" value="S1_PNPase"/>
    <property type="match status" value="1"/>
</dbReference>
<dbReference type="CDD" id="cd11364">
    <property type="entry name" value="RNase_PH_PNPase_2"/>
    <property type="match status" value="1"/>
</dbReference>
<dbReference type="SUPFAM" id="SSF55666">
    <property type="entry name" value="Ribonuclease PH domain 2-like"/>
    <property type="match status" value="2"/>
</dbReference>
<dbReference type="InterPro" id="IPR004088">
    <property type="entry name" value="KH_dom_type_1"/>
</dbReference>
<dbReference type="SUPFAM" id="SSF54791">
    <property type="entry name" value="Eukaryotic type KH-domain (KH-domain type I)"/>
    <property type="match status" value="1"/>
</dbReference>
<dbReference type="NCBIfam" id="TIGR03591">
    <property type="entry name" value="polynuc_phos"/>
    <property type="match status" value="1"/>
</dbReference>
<dbReference type="InterPro" id="IPR036456">
    <property type="entry name" value="PNPase_PH_RNA-bd_sf"/>
</dbReference>
<protein>
    <recommendedName>
        <fullName evidence="9">Polyribonucleotide nucleotidyltransferase</fullName>
        <ecNumber evidence="9">2.7.7.8</ecNumber>
    </recommendedName>
    <alternativeName>
        <fullName evidence="9">Polynucleotide phosphorylase</fullName>
        <shortName evidence="9">PNPase</shortName>
    </alternativeName>
</protein>
<dbReference type="FunFam" id="3.30.230.70:FF:000001">
    <property type="entry name" value="Polyribonucleotide nucleotidyltransferase"/>
    <property type="match status" value="1"/>
</dbReference>
<dbReference type="HAMAP" id="MF_01595">
    <property type="entry name" value="PNPase"/>
    <property type="match status" value="1"/>
</dbReference>
<evidence type="ECO:0000256" key="8">
    <source>
        <dbReference type="ARBA" id="ARBA00022884"/>
    </source>
</evidence>
<keyword evidence="4 9" id="KW-0808">Transferase</keyword>
<comment type="catalytic activity">
    <reaction evidence="9">
        <text>RNA(n+1) + phosphate = RNA(n) + a ribonucleoside 5'-diphosphate</text>
        <dbReference type="Rhea" id="RHEA:22096"/>
        <dbReference type="Rhea" id="RHEA-COMP:14527"/>
        <dbReference type="Rhea" id="RHEA-COMP:17342"/>
        <dbReference type="ChEBI" id="CHEBI:43474"/>
        <dbReference type="ChEBI" id="CHEBI:57930"/>
        <dbReference type="ChEBI" id="CHEBI:140395"/>
        <dbReference type="EC" id="2.7.7.8"/>
    </reaction>
</comment>
<comment type="cofactor">
    <cofactor evidence="9">
        <name>Mg(2+)</name>
        <dbReference type="ChEBI" id="CHEBI:18420"/>
    </cofactor>
</comment>
<dbReference type="SUPFAM" id="SSF50249">
    <property type="entry name" value="Nucleic acid-binding proteins"/>
    <property type="match status" value="1"/>
</dbReference>
<dbReference type="NCBIfam" id="NF008805">
    <property type="entry name" value="PRK11824.1"/>
    <property type="match status" value="1"/>
</dbReference>
<evidence type="ECO:0000256" key="6">
    <source>
        <dbReference type="ARBA" id="ARBA00022723"/>
    </source>
</evidence>
<dbReference type="CDD" id="cd11363">
    <property type="entry name" value="RNase_PH_PNPase_1"/>
    <property type="match status" value="1"/>
</dbReference>
<dbReference type="Gene3D" id="3.30.230.70">
    <property type="entry name" value="GHMP Kinase, N-terminal domain"/>
    <property type="match status" value="2"/>
</dbReference>
<sequence length="716" mass="76890">MSMFNKVTKTFQWGPHTVTMETGEIARQSTGAVLVNIDDTVVLATVVAKNEPKPGQDFFPLTVDYIEKTYAAGKIPGSFFKREGRPSELETLTSRLIDRPIRPLFPEGFFNEVQVVVHVMSLNPEVQADIAAMIATSAALSISGIPFNGPIGAARVGYVNGEYVLNPGKTQLLDSKMDLVVAGTEAAVLMVESEADQLSEDVMLGAVVYGHEQGKIAINAIHELVREAGKPVWDWQPPAKNEPFIAKVTELAEPALRAAYQIRSKQARTQACREAYAAVKAGLTEAGVEFDGVEVDGLLFEIEARIVRSQILAGEPRIDGRDTRTVRPIEIRAGVLPRAHGSSLFTRGETQALVAATLGTERDAQVIDALAGEYSERFMLHYNMPPFATGETGRVGSPKRREIGHGRLAKRALVAVLPNKEDFPYSIRVVSEITESNGSSSMASVCGGCLSLMDAGVPLKAHVAGIAMGLIKDGNRFAVLTDILGDEDHLGDMDFKVAGSTTGITALQMDIKIQGITKEIMQVALAQAKEARMHILGVMVDAVAGASTEVSQFAPRLYTMKINPEKIRDVIGKGGATIRALTEETGTTIDIAEDGTITIASTDADKADLAKKRIEQITAEAEIGKVYEGPVTKILDFGALVNILPGKDGLLHISQIAHQRVEKVTDFLSEGQIVKVKVLETDEKGRIKLSMKALIEREAAPAPAPAAPAAEEGVAE</sequence>
<dbReference type="InterPro" id="IPR036612">
    <property type="entry name" value="KH_dom_type_1_sf"/>
</dbReference>
<keyword evidence="12" id="KW-1185">Reference proteome</keyword>
<comment type="function">
    <text evidence="9">Involved in mRNA degradation. Catalyzes the phosphorolysis of single-stranded polyribonucleotides processively in the 3'- to 5'-direction.</text>
</comment>
<dbReference type="GO" id="GO:0006396">
    <property type="term" value="P:RNA processing"/>
    <property type="evidence" value="ECO:0007669"/>
    <property type="project" value="InterPro"/>
</dbReference>
<dbReference type="FunFam" id="2.40.50.140:FF:000023">
    <property type="entry name" value="Polyribonucleotide nucleotidyltransferase"/>
    <property type="match status" value="1"/>
</dbReference>
<keyword evidence="5 9" id="KW-0548">Nucleotidyltransferase</keyword>
<evidence type="ECO:0000256" key="2">
    <source>
        <dbReference type="ARBA" id="ARBA00007404"/>
    </source>
</evidence>
<dbReference type="InterPro" id="IPR036345">
    <property type="entry name" value="ExoRNase_PH_dom2_sf"/>
</dbReference>
<keyword evidence="3 9" id="KW-0963">Cytoplasm</keyword>
<dbReference type="RefSeq" id="WP_133603663.1">
    <property type="nucleotide sequence ID" value="NZ_JAUFPJ010000004.1"/>
</dbReference>
<gene>
    <name evidence="9" type="primary">pnp</name>
    <name evidence="11" type="ORF">DFR39_104264</name>
</gene>
<keyword evidence="6 9" id="KW-0479">Metal-binding</keyword>
<dbReference type="InterPro" id="IPR003029">
    <property type="entry name" value="S1_domain"/>
</dbReference>
<dbReference type="Gene3D" id="2.40.50.140">
    <property type="entry name" value="Nucleic acid-binding proteins"/>
    <property type="match status" value="1"/>
</dbReference>
<keyword evidence="8 9" id="KW-0694">RNA-binding</keyword>
<comment type="caution">
    <text evidence="11">The sequence shown here is derived from an EMBL/GenBank/DDBJ whole genome shotgun (WGS) entry which is preliminary data.</text>
</comment>
<dbReference type="FunFam" id="3.30.230.70:FF:000002">
    <property type="entry name" value="Polyribonucleotide nucleotidyltransferase"/>
    <property type="match status" value="1"/>
</dbReference>
<feature type="binding site" evidence="9">
    <location>
        <position position="488"/>
    </location>
    <ligand>
        <name>Mg(2+)</name>
        <dbReference type="ChEBI" id="CHEBI:18420"/>
    </ligand>
</feature>
<evidence type="ECO:0000256" key="9">
    <source>
        <dbReference type="HAMAP-Rule" id="MF_01595"/>
    </source>
</evidence>
<evidence type="ECO:0000256" key="4">
    <source>
        <dbReference type="ARBA" id="ARBA00022679"/>
    </source>
</evidence>
<evidence type="ECO:0000256" key="1">
    <source>
        <dbReference type="ARBA" id="ARBA00004496"/>
    </source>
</evidence>
<dbReference type="InterPro" id="IPR012162">
    <property type="entry name" value="PNPase"/>
</dbReference>
<dbReference type="Gene3D" id="3.30.1370.10">
    <property type="entry name" value="K Homology domain, type 1"/>
    <property type="match status" value="1"/>
</dbReference>
<dbReference type="CDD" id="cd02393">
    <property type="entry name" value="KH-I_PNPase"/>
    <property type="match status" value="1"/>
</dbReference>